<dbReference type="EMBL" id="JBHTJG010000002">
    <property type="protein sequence ID" value="MFD0946026.1"/>
    <property type="molecule type" value="Genomic_DNA"/>
</dbReference>
<reference evidence="3" key="1">
    <citation type="journal article" date="2019" name="Int. J. Syst. Evol. Microbiol.">
        <title>The Global Catalogue of Microorganisms (GCM) 10K type strain sequencing project: providing services to taxonomists for standard genome sequencing and annotation.</title>
        <authorList>
            <consortium name="The Broad Institute Genomics Platform"/>
            <consortium name="The Broad Institute Genome Sequencing Center for Infectious Disease"/>
            <person name="Wu L."/>
            <person name="Ma J."/>
        </authorList>
    </citation>
    <scope>NUCLEOTIDE SEQUENCE [LARGE SCALE GENOMIC DNA]</scope>
    <source>
        <strain evidence="3">CCUG 62982</strain>
    </source>
</reference>
<dbReference type="Proteomes" id="UP001596977">
    <property type="component" value="Unassembled WGS sequence"/>
</dbReference>
<gene>
    <name evidence="2" type="ORF">ACFQ1E_06735</name>
</gene>
<evidence type="ECO:0000256" key="1">
    <source>
        <dbReference type="SAM" id="SignalP"/>
    </source>
</evidence>
<proteinExistence type="predicted"/>
<comment type="caution">
    <text evidence="2">The sequence shown here is derived from an EMBL/GenBank/DDBJ whole genome shotgun (WGS) entry which is preliminary data.</text>
</comment>
<feature type="signal peptide" evidence="1">
    <location>
        <begin position="1"/>
        <end position="23"/>
    </location>
</feature>
<keyword evidence="3" id="KW-1185">Reference proteome</keyword>
<protein>
    <submittedName>
        <fullName evidence="2">Uncharacterized protein</fullName>
    </submittedName>
</protein>
<feature type="chain" id="PRO_5047186945" evidence="1">
    <location>
        <begin position="24"/>
        <end position="205"/>
    </location>
</feature>
<evidence type="ECO:0000313" key="3">
    <source>
        <dbReference type="Proteomes" id="UP001596977"/>
    </source>
</evidence>
<accession>A0ABW3H8N8</accession>
<organism evidence="2 3">
    <name type="scientific">Sphingomonas canadensis</name>
    <dbReference type="NCBI Taxonomy" id="1219257"/>
    <lineage>
        <taxon>Bacteria</taxon>
        <taxon>Pseudomonadati</taxon>
        <taxon>Pseudomonadota</taxon>
        <taxon>Alphaproteobacteria</taxon>
        <taxon>Sphingomonadales</taxon>
        <taxon>Sphingomonadaceae</taxon>
        <taxon>Sphingomonas</taxon>
    </lineage>
</organism>
<keyword evidence="1" id="KW-0732">Signal</keyword>
<evidence type="ECO:0000313" key="2">
    <source>
        <dbReference type="EMBL" id="MFD0946026.1"/>
    </source>
</evidence>
<sequence length="205" mass="22181">MIRRILSFAAAAALLLAPQSATAGWKAIAQGKPIAVAKTGLTVTAPSGVWNRWSLRPSKKSELWTKDGLALNELAFYSGVTSGEPIFREVDKKNSPLPKFNSKMLAPDVVALFEASNRIALKTSLFSVDSVEPAQFVGQPGVRFTFTYSVQNNDLVRKGEARAAVLRGQLYMITFIAPSIYYFDNGIADARAIMDSAVLLPVAAK</sequence>
<name>A0ABW3H8N8_9SPHN</name>